<reference evidence="2" key="1">
    <citation type="submission" date="2021-01" db="EMBL/GenBank/DDBJ databases">
        <title>Whole genome shotgun sequence of Actinoplanes cyaneus NBRC 14990.</title>
        <authorList>
            <person name="Komaki H."/>
            <person name="Tamura T."/>
        </authorList>
    </citation>
    <scope>NUCLEOTIDE SEQUENCE</scope>
    <source>
        <strain evidence="2">NBRC 14990</strain>
    </source>
</reference>
<keyword evidence="3" id="KW-1185">Reference proteome</keyword>
<organism evidence="2 3">
    <name type="scientific">Actinoplanes cyaneus</name>
    <dbReference type="NCBI Taxonomy" id="52696"/>
    <lineage>
        <taxon>Bacteria</taxon>
        <taxon>Bacillati</taxon>
        <taxon>Actinomycetota</taxon>
        <taxon>Actinomycetes</taxon>
        <taxon>Micromonosporales</taxon>
        <taxon>Micromonosporaceae</taxon>
        <taxon>Actinoplanes</taxon>
    </lineage>
</organism>
<evidence type="ECO:0000313" key="3">
    <source>
        <dbReference type="Proteomes" id="UP000619479"/>
    </source>
</evidence>
<protein>
    <submittedName>
        <fullName evidence="2">Uncharacterized protein</fullName>
    </submittedName>
</protein>
<dbReference type="AlphaFoldDB" id="A0A919IFV3"/>
<evidence type="ECO:0000313" key="2">
    <source>
        <dbReference type="EMBL" id="GID63596.1"/>
    </source>
</evidence>
<proteinExistence type="predicted"/>
<dbReference type="EMBL" id="BOMH01000011">
    <property type="protein sequence ID" value="GID63596.1"/>
    <property type="molecule type" value="Genomic_DNA"/>
</dbReference>
<dbReference type="Proteomes" id="UP000619479">
    <property type="component" value="Unassembled WGS sequence"/>
</dbReference>
<feature type="region of interest" description="Disordered" evidence="1">
    <location>
        <begin position="12"/>
        <end position="38"/>
    </location>
</feature>
<evidence type="ECO:0000256" key="1">
    <source>
        <dbReference type="SAM" id="MobiDB-lite"/>
    </source>
</evidence>
<feature type="compositionally biased region" description="Pro residues" evidence="1">
    <location>
        <begin position="12"/>
        <end position="24"/>
    </location>
</feature>
<comment type="caution">
    <text evidence="2">The sequence shown here is derived from an EMBL/GenBank/DDBJ whole genome shotgun (WGS) entry which is preliminary data.</text>
</comment>
<feature type="compositionally biased region" description="Low complexity" evidence="1">
    <location>
        <begin position="25"/>
        <end position="34"/>
    </location>
</feature>
<name>A0A919IFV3_9ACTN</name>
<accession>A0A919IFV3</accession>
<gene>
    <name evidence="2" type="ORF">Acy02nite_14770</name>
</gene>
<sequence>MILALGACTAPGPGPGAAPAPSPSLPATSRAAAPVRSGDCDAGVSRDALPEWALAGFNYDGSGTPHVLGDRGDLMAITFQYPPVADPENGTKILWVSRLPVETASPLVIDAVRADGRTAHQELPNGAGPSSVTIPAAGCWELTLTWSGHTDTMRLRFT</sequence>